<dbReference type="EMBL" id="KX459653">
    <property type="protein sequence ID" value="AQM58404.1"/>
    <property type="molecule type" value="mRNA"/>
</dbReference>
<dbReference type="PROSITE" id="PS50240">
    <property type="entry name" value="TRYPSIN_DOM"/>
    <property type="match status" value="1"/>
</dbReference>
<feature type="chain" id="PRO_5010315537" evidence="7">
    <location>
        <begin position="19"/>
        <end position="297"/>
    </location>
</feature>
<evidence type="ECO:0000256" key="7">
    <source>
        <dbReference type="SAM" id="SignalP"/>
    </source>
</evidence>
<dbReference type="AlphaFoldDB" id="A0A1Q1NPH3"/>
<evidence type="ECO:0000256" key="4">
    <source>
        <dbReference type="ARBA" id="ARBA00023157"/>
    </source>
</evidence>
<protein>
    <submittedName>
        <fullName evidence="9">Venom s1 protease 26</fullName>
    </submittedName>
</protein>
<feature type="domain" description="Peptidase S1" evidence="8">
    <location>
        <begin position="52"/>
        <end position="285"/>
    </location>
</feature>
<reference evidence="9" key="1">
    <citation type="journal article" date="2017" name="Mol. Cell. Proteomics">
        <title>Melt with this kiss: Paralysing and liquefying venom of the assassin bug Pristhesancus plagipennis (Hemiptera: Reduviidae).</title>
        <authorList>
            <person name="Walker A.A."/>
            <person name="Madio B."/>
            <person name="Jin J."/>
            <person name="Undheim E.A."/>
            <person name="Fry B.G."/>
            <person name="King G.F."/>
        </authorList>
    </citation>
    <scope>NUCLEOTIDE SEQUENCE</scope>
    <source>
        <tissue evidence="9">Venom/labial gland</tissue>
    </source>
</reference>
<accession>A0A1Q1NPH3</accession>
<dbReference type="InterPro" id="IPR001314">
    <property type="entry name" value="Peptidase_S1A"/>
</dbReference>
<dbReference type="GO" id="GO:0004252">
    <property type="term" value="F:serine-type endopeptidase activity"/>
    <property type="evidence" value="ECO:0007669"/>
    <property type="project" value="InterPro"/>
</dbReference>
<dbReference type="InterPro" id="IPR018114">
    <property type="entry name" value="TRYPSIN_HIS"/>
</dbReference>
<evidence type="ECO:0000256" key="5">
    <source>
        <dbReference type="ARBA" id="ARBA00023180"/>
    </source>
</evidence>
<name>A0A1Q1NPH3_PRIPG</name>
<dbReference type="PRINTS" id="PR00722">
    <property type="entry name" value="CHYMOTRYPSIN"/>
</dbReference>
<dbReference type="GO" id="GO:0006508">
    <property type="term" value="P:proteolysis"/>
    <property type="evidence" value="ECO:0007669"/>
    <property type="project" value="UniProtKB-KW"/>
</dbReference>
<keyword evidence="2" id="KW-0964">Secreted</keyword>
<dbReference type="SUPFAM" id="SSF50494">
    <property type="entry name" value="Trypsin-like serine proteases"/>
    <property type="match status" value="1"/>
</dbReference>
<keyword evidence="6" id="KW-0720">Serine protease</keyword>
<evidence type="ECO:0000256" key="3">
    <source>
        <dbReference type="ARBA" id="ARBA00022729"/>
    </source>
</evidence>
<dbReference type="PROSITE" id="PS00134">
    <property type="entry name" value="TRYPSIN_HIS"/>
    <property type="match status" value="1"/>
</dbReference>
<keyword evidence="5" id="KW-0325">Glycoprotein</keyword>
<dbReference type="InterPro" id="IPR043504">
    <property type="entry name" value="Peptidase_S1_PA_chymotrypsin"/>
</dbReference>
<evidence type="ECO:0000256" key="1">
    <source>
        <dbReference type="ARBA" id="ARBA00004613"/>
    </source>
</evidence>
<organism evidence="9">
    <name type="scientific">Pristhesancus plagipennis</name>
    <name type="common">Common assassin bug</name>
    <dbReference type="NCBI Taxonomy" id="1955184"/>
    <lineage>
        <taxon>Eukaryota</taxon>
        <taxon>Metazoa</taxon>
        <taxon>Ecdysozoa</taxon>
        <taxon>Arthropoda</taxon>
        <taxon>Hexapoda</taxon>
        <taxon>Insecta</taxon>
        <taxon>Pterygota</taxon>
        <taxon>Neoptera</taxon>
        <taxon>Paraneoptera</taxon>
        <taxon>Hemiptera</taxon>
        <taxon>Heteroptera</taxon>
        <taxon>Panheteroptera</taxon>
        <taxon>Cimicomorpha</taxon>
        <taxon>Reduviidae</taxon>
        <taxon>Harpactorinae</taxon>
        <taxon>Harpactorini</taxon>
        <taxon>Pristhesancus</taxon>
    </lineage>
</organism>
<dbReference type="PANTHER" id="PTHR24252:SF7">
    <property type="entry name" value="HYALIN"/>
    <property type="match status" value="1"/>
</dbReference>
<feature type="signal peptide" evidence="7">
    <location>
        <begin position="1"/>
        <end position="18"/>
    </location>
</feature>
<evidence type="ECO:0000313" key="9">
    <source>
        <dbReference type="EMBL" id="AQM58404.1"/>
    </source>
</evidence>
<dbReference type="InterPro" id="IPR001254">
    <property type="entry name" value="Trypsin_dom"/>
</dbReference>
<dbReference type="Gene3D" id="2.40.10.10">
    <property type="entry name" value="Trypsin-like serine proteases"/>
    <property type="match status" value="1"/>
</dbReference>
<dbReference type="PROSITE" id="PS00135">
    <property type="entry name" value="TRYPSIN_SER"/>
    <property type="match status" value="1"/>
</dbReference>
<evidence type="ECO:0000259" key="8">
    <source>
        <dbReference type="PROSITE" id="PS50240"/>
    </source>
</evidence>
<keyword evidence="3 7" id="KW-0732">Signal</keyword>
<sequence length="297" mass="32844">MAWIHGILIFTVLGLSASFPAGEVDSTEHGVTAGSRKTNCTCGWANKDTKRIVGGREAGIYEYPMIAGIVYKETQILFCGATIVTRRHIVTAAHCAIAFVEKPHQIGIHVGHHNYYKIRKQAILRDVERVILHKKYQAKTVKYDIAVLLLKDALPFDQKVGPACLLPSRVPMVGNKVRVIGWGLTSNKGIQSNVLLKVDVDIKPFEDCMYTNLYLEIFDKHQMCSFTKNKDSCSGDSGGPLMWLDPETNRYTLVGAVSYGSNCGSNPAVNTEVGYFLPWIQQVIAETDSSMKTCSKV</sequence>
<keyword evidence="6" id="KW-0378">Hydrolase</keyword>
<dbReference type="InterPro" id="IPR009003">
    <property type="entry name" value="Peptidase_S1_PA"/>
</dbReference>
<dbReference type="GO" id="GO:0005576">
    <property type="term" value="C:extracellular region"/>
    <property type="evidence" value="ECO:0007669"/>
    <property type="project" value="UniProtKB-SubCell"/>
</dbReference>
<keyword evidence="6 9" id="KW-0645">Protease</keyword>
<comment type="subcellular location">
    <subcellularLocation>
        <location evidence="1">Secreted</location>
    </subcellularLocation>
</comment>
<dbReference type="Pfam" id="PF00089">
    <property type="entry name" value="Trypsin"/>
    <property type="match status" value="1"/>
</dbReference>
<dbReference type="FunFam" id="2.40.10.10:FF:000054">
    <property type="entry name" value="Complement C1r subcomponent"/>
    <property type="match status" value="1"/>
</dbReference>
<dbReference type="InterPro" id="IPR033116">
    <property type="entry name" value="TRYPSIN_SER"/>
</dbReference>
<evidence type="ECO:0000256" key="6">
    <source>
        <dbReference type="RuleBase" id="RU363034"/>
    </source>
</evidence>
<proteinExistence type="evidence at transcript level"/>
<dbReference type="PANTHER" id="PTHR24252">
    <property type="entry name" value="ACROSIN-RELATED"/>
    <property type="match status" value="1"/>
</dbReference>
<keyword evidence="4" id="KW-1015">Disulfide bond</keyword>
<evidence type="ECO:0000256" key="2">
    <source>
        <dbReference type="ARBA" id="ARBA00022525"/>
    </source>
</evidence>
<dbReference type="SMART" id="SM00020">
    <property type="entry name" value="Tryp_SPc"/>
    <property type="match status" value="1"/>
</dbReference>
<dbReference type="CDD" id="cd00190">
    <property type="entry name" value="Tryp_SPc"/>
    <property type="match status" value="1"/>
</dbReference>
<dbReference type="FunFam" id="2.40.10.10:FF:000068">
    <property type="entry name" value="transmembrane protease serine 2"/>
    <property type="match status" value="1"/>
</dbReference>